<reference evidence="2" key="1">
    <citation type="submission" date="2021-04" db="EMBL/GenBank/DDBJ databases">
        <title>novel species isolated from subtropical streams in China.</title>
        <authorList>
            <person name="Lu H."/>
        </authorList>
    </citation>
    <scope>NUCLEOTIDE SEQUENCE</scope>
    <source>
        <strain evidence="2">FT137W</strain>
    </source>
</reference>
<organism evidence="2 3">
    <name type="scientific">Undibacterium fentianense</name>
    <dbReference type="NCBI Taxonomy" id="2828728"/>
    <lineage>
        <taxon>Bacteria</taxon>
        <taxon>Pseudomonadati</taxon>
        <taxon>Pseudomonadota</taxon>
        <taxon>Betaproteobacteria</taxon>
        <taxon>Burkholderiales</taxon>
        <taxon>Oxalobacteraceae</taxon>
        <taxon>Undibacterium</taxon>
    </lineage>
</organism>
<dbReference type="InterPro" id="IPR021344">
    <property type="entry name" value="DUF2970"/>
</dbReference>
<keyword evidence="1" id="KW-0812">Transmembrane</keyword>
<protein>
    <submittedName>
        <fullName evidence="2">DUF2970 domain-containing protein</fullName>
    </submittedName>
</protein>
<feature type="transmembrane region" description="Helical" evidence="1">
    <location>
        <begin position="44"/>
        <end position="65"/>
    </location>
</feature>
<feature type="transmembrane region" description="Helical" evidence="1">
    <location>
        <begin position="12"/>
        <end position="29"/>
    </location>
</feature>
<accession>A0A941E516</accession>
<dbReference type="EMBL" id="JAGSPJ010000005">
    <property type="protein sequence ID" value="MBR7800744.1"/>
    <property type="molecule type" value="Genomic_DNA"/>
</dbReference>
<evidence type="ECO:0000313" key="2">
    <source>
        <dbReference type="EMBL" id="MBR7800744.1"/>
    </source>
</evidence>
<dbReference type="AlphaFoldDB" id="A0A941E516"/>
<gene>
    <name evidence="2" type="ORF">KDM90_12110</name>
</gene>
<comment type="caution">
    <text evidence="2">The sequence shown here is derived from an EMBL/GenBank/DDBJ whole genome shotgun (WGS) entry which is preliminary data.</text>
</comment>
<keyword evidence="1" id="KW-0472">Membrane</keyword>
<dbReference type="RefSeq" id="WP_212675886.1">
    <property type="nucleotide sequence ID" value="NZ_JAGSPJ010000005.1"/>
</dbReference>
<keyword evidence="3" id="KW-1185">Reference proteome</keyword>
<evidence type="ECO:0000256" key="1">
    <source>
        <dbReference type="SAM" id="Phobius"/>
    </source>
</evidence>
<proteinExistence type="predicted"/>
<name>A0A941E516_9BURK</name>
<keyword evidence="1" id="KW-1133">Transmembrane helix</keyword>
<dbReference type="Proteomes" id="UP000678545">
    <property type="component" value="Unassembled WGS sequence"/>
</dbReference>
<sequence>MDDLKQASKRKASFLATVKAVLWSFLGIRKKSGYEEDAAQLNPIHIVIAGLIGAGIFITSLILIVKHVVAK</sequence>
<evidence type="ECO:0000313" key="3">
    <source>
        <dbReference type="Proteomes" id="UP000678545"/>
    </source>
</evidence>
<dbReference type="Pfam" id="PF11174">
    <property type="entry name" value="DUF2970"/>
    <property type="match status" value="1"/>
</dbReference>